<dbReference type="InterPro" id="IPR057574">
    <property type="entry name" value="nSTAND_NTPase5_dom"/>
</dbReference>
<dbReference type="EMBL" id="JADIVZ010000002">
    <property type="protein sequence ID" value="MBF4161451.1"/>
    <property type="molecule type" value="Genomic_DNA"/>
</dbReference>
<reference evidence="3" key="1">
    <citation type="submission" date="2020-11" db="EMBL/GenBank/DDBJ databases">
        <title>Nocardioides sp. CBS4Y-1, whole genome shotgun sequence.</title>
        <authorList>
            <person name="Tuo L."/>
        </authorList>
    </citation>
    <scope>NUCLEOTIDE SEQUENCE</scope>
    <source>
        <strain evidence="3">CBS4Y-1</strain>
    </source>
</reference>
<dbReference type="RefSeq" id="WP_194502661.1">
    <property type="nucleotide sequence ID" value="NZ_JADIVZ010000002.1"/>
</dbReference>
<organism evidence="3 4">
    <name type="scientific">Nocardioides acrostichi</name>
    <dbReference type="NCBI Taxonomy" id="2784339"/>
    <lineage>
        <taxon>Bacteria</taxon>
        <taxon>Bacillati</taxon>
        <taxon>Actinomycetota</taxon>
        <taxon>Actinomycetes</taxon>
        <taxon>Propionibacteriales</taxon>
        <taxon>Nocardioidaceae</taxon>
        <taxon>Nocardioides</taxon>
    </lineage>
</organism>
<feature type="compositionally biased region" description="Acidic residues" evidence="1">
    <location>
        <begin position="812"/>
        <end position="822"/>
    </location>
</feature>
<dbReference type="InterPro" id="IPR027417">
    <property type="entry name" value="P-loop_NTPase"/>
</dbReference>
<feature type="compositionally biased region" description="Basic and acidic residues" evidence="1">
    <location>
        <begin position="1020"/>
        <end position="1031"/>
    </location>
</feature>
<feature type="region of interest" description="Disordered" evidence="1">
    <location>
        <begin position="1290"/>
        <end position="1325"/>
    </location>
</feature>
<gene>
    <name evidence="3" type="ORF">ISG29_07075</name>
</gene>
<protein>
    <recommendedName>
        <fullName evidence="2">AAA+ ATPase domain-containing protein</fullName>
    </recommendedName>
</protein>
<feature type="region of interest" description="Disordered" evidence="1">
    <location>
        <begin position="808"/>
        <end position="851"/>
    </location>
</feature>
<accession>A0A930Y6Y8</accession>
<evidence type="ECO:0000256" key="1">
    <source>
        <dbReference type="SAM" id="MobiDB-lite"/>
    </source>
</evidence>
<dbReference type="Pfam" id="PF25199">
    <property type="entry name" value="nSTAND_NTPase5"/>
    <property type="match status" value="1"/>
</dbReference>
<sequence>MPRDELFADLRQGARNVAGVRWQTSVCAHLLVASHAGELDFVSLVPEGYEDADCTSRDGARTYVQMKELDAGHGVMHPSGVAEALAHAEASARGARIVLITDGTLSSELTFTGWKDTLGPATRPGVSRIKDGLISSGYSDDEADDILSRSHLLHLPYRLRQDTERLLVQSAAAHPTVGGLTVARLTDEVGRLSGDQRRATSTTAGLLRTSDIDALLVEIQDSVDPAGLHQALTAGVCAPVDFIAPEEIESRVFYLGVDGRPAHIAANLDVRRPVELDACGEGLATERAVILVGPSGAGKSVLLWRAARDLVPGARVLRVLRVQTEEDARDLARHVRLQRPSDHSPVLVVCDDLGRPHVGEWSKAAALVREVPGTLLLGAARAEDFTPALTVGATRIVRPVLIAPVAKDLGERLSTRGVALQMDPLEALGKSEGLMMEFIALLTTGRRLREVLAAQVEQLRDPARRLQREGARLVTTAHLLGLQLDADRLGAQLLANAPRPQAPRGDAPGTERNEPAAAGWDPDESDVGDALSVLRDEHIAVESGSTWRGLHELRSAVISGLLHESPPPTTATTLSRLAPVIDPDHAGWMLRRVAEQFPKDLNEVVTALSQTLLNRGASTATIASFLEGAERADNALYATATLPALEEAKKDSLPITTLAMFIYPMRNQGFGDTGQGGVFDELLPMIRPIADKIPRRVAFDTTLTSACRGLAQDALDELLRNADLVDATRLLEAGREPLNVSKESVRALLARSTAPHDDTTALVWSRLLAVCSIHVSAEELAEVAGDVTQRVRTVCAADPFVLDAEVLHTTPPEEDQDDETEDGTASGNRTGENRLPNSPARSSLSSPGRLTASVTRLLPSETDQVPRLSWDLPPKSDDGLNWSTVSCLERIKDACPEIEQFQIITVTASGARYRLRDFEPGYKNMARAAFPDRFSVRQSVGYQASLRRITSSQTWTEVITAQAAVASDLTAAAQQIPLRLKPADHPKRRAAWQQQLVDIRNRVSAISPPPLPPGTASDTAHAHDDQRDRAADATTRALQTAFEAVFNAAPQDNEATRRALAMAMSLRDAADALDKARDAAQPVVPEVGSVLPEALSTHMRSAADLAAALHVQPTQARHVRADDPSGSAAEIVERVREEASVQGAETLRQVLARVPEATYQLVADPDPASWALQPNSWVIVTPGELLDQTLEALGTLDDAAREVLGPHTVVIPIAIAEDRADDHDTQVTSVISLDMGFQLSSTSTREPLQITPDAVRAWAIAAGVRAFGGTSSHLDAASKLVEQSQEAARRRMRRLPDPGTGTVTSMGAPSPERPPVAVGPGADHNPDSPDGALALLKAQVKAEEAGTTTTYLAEVVLRATTGVPHDDESMRLIELLSVLHFDRLQSQVQEATAAQAAAAQTAITLTSTESTNTADLPV</sequence>
<evidence type="ECO:0000313" key="4">
    <source>
        <dbReference type="Proteomes" id="UP000656804"/>
    </source>
</evidence>
<comment type="caution">
    <text evidence="3">The sequence shown here is derived from an EMBL/GenBank/DDBJ whole genome shotgun (WGS) entry which is preliminary data.</text>
</comment>
<dbReference type="SUPFAM" id="SSF52540">
    <property type="entry name" value="P-loop containing nucleoside triphosphate hydrolases"/>
    <property type="match status" value="1"/>
</dbReference>
<feature type="domain" description="AAA+ ATPase" evidence="2">
    <location>
        <begin position="285"/>
        <end position="499"/>
    </location>
</feature>
<feature type="region of interest" description="Disordered" evidence="1">
    <location>
        <begin position="1004"/>
        <end position="1032"/>
    </location>
</feature>
<keyword evidence="4" id="KW-1185">Reference proteome</keyword>
<feature type="region of interest" description="Disordered" evidence="1">
    <location>
        <begin position="498"/>
        <end position="527"/>
    </location>
</feature>
<dbReference type="InterPro" id="IPR003593">
    <property type="entry name" value="AAA+_ATPase"/>
</dbReference>
<evidence type="ECO:0000259" key="2">
    <source>
        <dbReference type="SMART" id="SM00382"/>
    </source>
</evidence>
<proteinExistence type="predicted"/>
<feature type="compositionally biased region" description="Polar residues" evidence="1">
    <location>
        <begin position="825"/>
        <end position="851"/>
    </location>
</feature>
<dbReference type="Proteomes" id="UP000656804">
    <property type="component" value="Unassembled WGS sequence"/>
</dbReference>
<dbReference type="SMART" id="SM00382">
    <property type="entry name" value="AAA"/>
    <property type="match status" value="1"/>
</dbReference>
<name>A0A930Y6Y8_9ACTN</name>
<evidence type="ECO:0000313" key="3">
    <source>
        <dbReference type="EMBL" id="MBF4161451.1"/>
    </source>
</evidence>